<protein>
    <submittedName>
        <fullName evidence="3">Cyclin-dependent kinase E-1 -like protein</fullName>
    </submittedName>
</protein>
<name>A0A7J7CK35_TRIWF</name>
<feature type="compositionally biased region" description="Acidic residues" evidence="1">
    <location>
        <begin position="113"/>
        <end position="131"/>
    </location>
</feature>
<dbReference type="AlphaFoldDB" id="A0A7J7CK35"/>
<evidence type="ECO:0000256" key="2">
    <source>
        <dbReference type="SAM" id="SignalP"/>
    </source>
</evidence>
<evidence type="ECO:0000256" key="1">
    <source>
        <dbReference type="SAM" id="MobiDB-lite"/>
    </source>
</evidence>
<dbReference type="EMBL" id="JAAARO010000016">
    <property type="protein sequence ID" value="KAF5734422.1"/>
    <property type="molecule type" value="Genomic_DNA"/>
</dbReference>
<evidence type="ECO:0000313" key="4">
    <source>
        <dbReference type="Proteomes" id="UP000593562"/>
    </source>
</evidence>
<keyword evidence="4" id="KW-1185">Reference proteome</keyword>
<reference evidence="3 4" key="1">
    <citation type="journal article" date="2020" name="Nat. Commun.">
        <title>Genome of Tripterygium wilfordii and identification of cytochrome P450 involved in triptolide biosynthesis.</title>
        <authorList>
            <person name="Tu L."/>
            <person name="Su P."/>
            <person name="Zhang Z."/>
            <person name="Gao L."/>
            <person name="Wang J."/>
            <person name="Hu T."/>
            <person name="Zhou J."/>
            <person name="Zhang Y."/>
            <person name="Zhao Y."/>
            <person name="Liu Y."/>
            <person name="Song Y."/>
            <person name="Tong Y."/>
            <person name="Lu Y."/>
            <person name="Yang J."/>
            <person name="Xu C."/>
            <person name="Jia M."/>
            <person name="Peters R.J."/>
            <person name="Huang L."/>
            <person name="Gao W."/>
        </authorList>
    </citation>
    <scope>NUCLEOTIDE SEQUENCE [LARGE SCALE GENOMIC DNA]</scope>
    <source>
        <strain evidence="4">cv. XIE 37</strain>
        <tissue evidence="3">Leaf</tissue>
    </source>
</reference>
<feature type="region of interest" description="Disordered" evidence="1">
    <location>
        <begin position="68"/>
        <end position="131"/>
    </location>
</feature>
<dbReference type="GO" id="GO:0016301">
    <property type="term" value="F:kinase activity"/>
    <property type="evidence" value="ECO:0007669"/>
    <property type="project" value="UniProtKB-KW"/>
</dbReference>
<dbReference type="Proteomes" id="UP000593562">
    <property type="component" value="Unassembled WGS sequence"/>
</dbReference>
<sequence length="131" mass="14911">MASTVATSLVLLLFDNGVVVTIWYHAPELLLGAKHYTSSSLSLSVLHLCNKDRILREIYLCWKDKETRPMKKSKGKDKGKGVLIHEEEEEEFQDASSDDLDELDGLPIRFEDDSLDDEASDEDDIMDEDDY</sequence>
<keyword evidence="3" id="KW-0808">Transferase</keyword>
<keyword evidence="3" id="KW-0418">Kinase</keyword>
<dbReference type="InParanoid" id="A0A7J7CK35"/>
<feature type="signal peptide" evidence="2">
    <location>
        <begin position="1"/>
        <end position="21"/>
    </location>
</feature>
<feature type="chain" id="PRO_5029702347" evidence="2">
    <location>
        <begin position="22"/>
        <end position="131"/>
    </location>
</feature>
<gene>
    <name evidence="3" type="ORF">HS088_TW16G00871</name>
</gene>
<accession>A0A7J7CK35</accession>
<proteinExistence type="predicted"/>
<comment type="caution">
    <text evidence="3">The sequence shown here is derived from an EMBL/GenBank/DDBJ whole genome shotgun (WGS) entry which is preliminary data.</text>
</comment>
<feature type="compositionally biased region" description="Basic and acidic residues" evidence="1">
    <location>
        <begin position="76"/>
        <end position="85"/>
    </location>
</feature>
<organism evidence="3 4">
    <name type="scientific">Tripterygium wilfordii</name>
    <name type="common">Thunder God vine</name>
    <dbReference type="NCBI Taxonomy" id="458696"/>
    <lineage>
        <taxon>Eukaryota</taxon>
        <taxon>Viridiplantae</taxon>
        <taxon>Streptophyta</taxon>
        <taxon>Embryophyta</taxon>
        <taxon>Tracheophyta</taxon>
        <taxon>Spermatophyta</taxon>
        <taxon>Magnoliopsida</taxon>
        <taxon>eudicotyledons</taxon>
        <taxon>Gunneridae</taxon>
        <taxon>Pentapetalae</taxon>
        <taxon>rosids</taxon>
        <taxon>fabids</taxon>
        <taxon>Celastrales</taxon>
        <taxon>Celastraceae</taxon>
        <taxon>Tripterygium</taxon>
    </lineage>
</organism>
<evidence type="ECO:0000313" key="3">
    <source>
        <dbReference type="EMBL" id="KAF5734422.1"/>
    </source>
</evidence>
<keyword evidence="2" id="KW-0732">Signal</keyword>
<feature type="compositionally biased region" description="Acidic residues" evidence="1">
    <location>
        <begin position="86"/>
        <end position="104"/>
    </location>
</feature>